<evidence type="ECO:0000313" key="8">
    <source>
        <dbReference type="EMBL" id="WVZ61946.1"/>
    </source>
</evidence>
<evidence type="ECO:0000256" key="2">
    <source>
        <dbReference type="ARBA" id="ARBA00023015"/>
    </source>
</evidence>
<evidence type="ECO:0000256" key="3">
    <source>
        <dbReference type="ARBA" id="ARBA00023125"/>
    </source>
</evidence>
<evidence type="ECO:0000256" key="7">
    <source>
        <dbReference type="SAM" id="MobiDB-lite"/>
    </source>
</evidence>
<keyword evidence="9" id="KW-1185">Reference proteome</keyword>
<keyword evidence="4 6" id="KW-0804">Transcription</keyword>
<dbReference type="GO" id="GO:0003700">
    <property type="term" value="F:DNA-binding transcription factor activity"/>
    <property type="evidence" value="ECO:0007669"/>
    <property type="project" value="UniProtKB-UniRule"/>
</dbReference>
<gene>
    <name evidence="8" type="ORF">U9M48_011751</name>
</gene>
<feature type="region of interest" description="Disordered" evidence="7">
    <location>
        <begin position="326"/>
        <end position="361"/>
    </location>
</feature>
<comment type="subunit">
    <text evidence="6">Heterotrimer.</text>
</comment>
<comment type="function">
    <text evidence="6">Component of the sequence-specific heterotrimeric transcription factor (NF-Y) which specifically recognizes a 5'-CCAAT-3' box motif found in the promoters of its target genes.</text>
</comment>
<dbReference type="GO" id="GO:0003677">
    <property type="term" value="F:DNA binding"/>
    <property type="evidence" value="ECO:0007669"/>
    <property type="project" value="UniProtKB-KW"/>
</dbReference>
<evidence type="ECO:0000256" key="6">
    <source>
        <dbReference type="RuleBase" id="RU367155"/>
    </source>
</evidence>
<dbReference type="Pfam" id="PF02045">
    <property type="entry name" value="CBFB_NFYA"/>
    <property type="match status" value="1"/>
</dbReference>
<proteinExistence type="inferred from homology"/>
<dbReference type="InterPro" id="IPR001289">
    <property type="entry name" value="NFYA"/>
</dbReference>
<organism evidence="8 9">
    <name type="scientific">Paspalum notatum var. saurae</name>
    <dbReference type="NCBI Taxonomy" id="547442"/>
    <lineage>
        <taxon>Eukaryota</taxon>
        <taxon>Viridiplantae</taxon>
        <taxon>Streptophyta</taxon>
        <taxon>Embryophyta</taxon>
        <taxon>Tracheophyta</taxon>
        <taxon>Spermatophyta</taxon>
        <taxon>Magnoliopsida</taxon>
        <taxon>Liliopsida</taxon>
        <taxon>Poales</taxon>
        <taxon>Poaceae</taxon>
        <taxon>PACMAD clade</taxon>
        <taxon>Panicoideae</taxon>
        <taxon>Andropogonodae</taxon>
        <taxon>Paspaleae</taxon>
        <taxon>Paspalinae</taxon>
        <taxon>Paspalum</taxon>
    </lineage>
</organism>
<evidence type="ECO:0000256" key="4">
    <source>
        <dbReference type="ARBA" id="ARBA00023163"/>
    </source>
</evidence>
<keyword evidence="2 6" id="KW-0805">Transcription regulation</keyword>
<dbReference type="EMBL" id="CP144747">
    <property type="protein sequence ID" value="WVZ61946.1"/>
    <property type="molecule type" value="Genomic_DNA"/>
</dbReference>
<dbReference type="GO" id="GO:0005634">
    <property type="term" value="C:nucleus"/>
    <property type="evidence" value="ECO:0007669"/>
    <property type="project" value="UniProtKB-SubCell"/>
</dbReference>
<feature type="compositionally biased region" description="Polar residues" evidence="7">
    <location>
        <begin position="346"/>
        <end position="357"/>
    </location>
</feature>
<dbReference type="PRINTS" id="PR00616">
    <property type="entry name" value="CCAATSUBUNTB"/>
</dbReference>
<evidence type="ECO:0000256" key="5">
    <source>
        <dbReference type="ARBA" id="ARBA00023242"/>
    </source>
</evidence>
<name>A0AAQ3WI06_PASNO</name>
<evidence type="ECO:0000313" key="9">
    <source>
        <dbReference type="Proteomes" id="UP001341281"/>
    </source>
</evidence>
<dbReference type="AlphaFoldDB" id="A0AAQ3WI06"/>
<accession>A0AAQ3WI06</accession>
<dbReference type="PROSITE" id="PS51152">
    <property type="entry name" value="NFYA_HAP2_2"/>
    <property type="match status" value="1"/>
</dbReference>
<evidence type="ECO:0000256" key="1">
    <source>
        <dbReference type="ARBA" id="ARBA00004123"/>
    </source>
</evidence>
<dbReference type="SMART" id="SM00521">
    <property type="entry name" value="CBF"/>
    <property type="match status" value="1"/>
</dbReference>
<protein>
    <recommendedName>
        <fullName evidence="6">Nuclear transcription factor Y subunit</fullName>
    </recommendedName>
</protein>
<reference evidence="8 9" key="1">
    <citation type="submission" date="2024-02" db="EMBL/GenBank/DDBJ databases">
        <title>High-quality chromosome-scale genome assembly of Pensacola bahiagrass (Paspalum notatum Flugge var. saurae).</title>
        <authorList>
            <person name="Vega J.M."/>
            <person name="Podio M."/>
            <person name="Orjuela J."/>
            <person name="Siena L.A."/>
            <person name="Pessino S.C."/>
            <person name="Combes M.C."/>
            <person name="Mariac C."/>
            <person name="Albertini E."/>
            <person name="Pupilli F."/>
            <person name="Ortiz J.P.A."/>
            <person name="Leblanc O."/>
        </authorList>
    </citation>
    <scope>NUCLEOTIDE SEQUENCE [LARGE SCALE GENOMIC DNA]</scope>
    <source>
        <strain evidence="8">R1</strain>
        <tissue evidence="8">Leaf</tissue>
    </source>
</reference>
<comment type="subcellular location">
    <subcellularLocation>
        <location evidence="1 6">Nucleus</location>
    </subcellularLocation>
</comment>
<comment type="similarity">
    <text evidence="6">Belongs to the NFYA/HAP2 subunit family.</text>
</comment>
<sequence length="396" mass="42689">MVVVLLTGPANKTSTTGLYIPCRREIYVSAAVVVSVNGGVCVAQTKLTFARSNARTDGDSMAGVPIWPGGHRLPRSRILIYTHNIHSPETSWQRDDDDCVWSSGLGWSCTCSRIIHRSIMRSSASARHMAAMPMSFQEQHYGQGFQPITTTGGGGGPAATTAAPWWAAPPPPQANSAVKFPTIVSSGDPDPRRHELEFLESSAAAMAAHQELHKSSYHGRFELGALGPSMVFTSNAIADHQSYGAYYHPFYGAQPLHGRVLLPPAMAAEEPVYVNAKQFNGILRRRLARAKEAGVRRGSGNRKPYLHESRHLHALRRARGTGGRFLNTRGLAAGDASARGPDQREGNGTSKATSRQQHPADPVQDVVFLSSSLANMAAGDGDGEAKWRGCFDLLKS</sequence>
<dbReference type="Gene3D" id="6.10.250.2430">
    <property type="match status" value="1"/>
</dbReference>
<dbReference type="PANTHER" id="PTHR12632">
    <property type="entry name" value="TRANSCRIPTION FACTOR NF-Y ALPHA-RELATED"/>
    <property type="match status" value="1"/>
</dbReference>
<keyword evidence="5 6" id="KW-0539">Nucleus</keyword>
<keyword evidence="3 6" id="KW-0238">DNA-binding</keyword>
<dbReference type="Proteomes" id="UP001341281">
    <property type="component" value="Chromosome 03"/>
</dbReference>